<reference evidence="9" key="1">
    <citation type="submission" date="2023-06" db="EMBL/GenBank/DDBJ databases">
        <title>Genome-scale phylogeny and comparative genomics of the fungal order Sordariales.</title>
        <authorList>
            <consortium name="Lawrence Berkeley National Laboratory"/>
            <person name="Hensen N."/>
            <person name="Bonometti L."/>
            <person name="Westerberg I."/>
            <person name="Brannstrom I.O."/>
            <person name="Guillou S."/>
            <person name="Cros-Aarteil S."/>
            <person name="Calhoun S."/>
            <person name="Haridas S."/>
            <person name="Kuo A."/>
            <person name="Mondo S."/>
            <person name="Pangilinan J."/>
            <person name="Riley R."/>
            <person name="LaButti K."/>
            <person name="Andreopoulos B."/>
            <person name="Lipzen A."/>
            <person name="Chen C."/>
            <person name="Yanf M."/>
            <person name="Daum C."/>
            <person name="Ng V."/>
            <person name="Clum A."/>
            <person name="Steindorff A."/>
            <person name="Ohm R."/>
            <person name="Martin F."/>
            <person name="Silar P."/>
            <person name="Natvig D."/>
            <person name="Lalanne C."/>
            <person name="Gautier V."/>
            <person name="Ament-velasquez S.L."/>
            <person name="Kruys A."/>
            <person name="Hutchinson M.I."/>
            <person name="Powell A.J."/>
            <person name="Barry K."/>
            <person name="Miller A.N."/>
            <person name="Grigoriev I.V."/>
            <person name="Debuchy R."/>
            <person name="Gladieux P."/>
            <person name="Thoren M.H."/>
            <person name="Johannesson H."/>
        </authorList>
    </citation>
    <scope>NUCLEOTIDE SEQUENCE</scope>
    <source>
        <strain evidence="9">SMH3187-1</strain>
    </source>
</reference>
<feature type="transmembrane region" description="Helical" evidence="7">
    <location>
        <begin position="157"/>
        <end position="178"/>
    </location>
</feature>
<keyword evidence="4 7" id="KW-0472">Membrane</keyword>
<dbReference type="PANTHER" id="PTHR33048:SF42">
    <property type="entry name" value="INTEGRAL MEMBRANE PROTEIN"/>
    <property type="match status" value="1"/>
</dbReference>
<organism evidence="9 10">
    <name type="scientific">Schizothecium vesticola</name>
    <dbReference type="NCBI Taxonomy" id="314040"/>
    <lineage>
        <taxon>Eukaryota</taxon>
        <taxon>Fungi</taxon>
        <taxon>Dikarya</taxon>
        <taxon>Ascomycota</taxon>
        <taxon>Pezizomycotina</taxon>
        <taxon>Sordariomycetes</taxon>
        <taxon>Sordariomycetidae</taxon>
        <taxon>Sordariales</taxon>
        <taxon>Schizotheciaceae</taxon>
        <taxon>Schizothecium</taxon>
    </lineage>
</organism>
<evidence type="ECO:0000313" key="10">
    <source>
        <dbReference type="Proteomes" id="UP001172155"/>
    </source>
</evidence>
<dbReference type="EMBL" id="JAUKUD010000001">
    <property type="protein sequence ID" value="KAK0752990.1"/>
    <property type="molecule type" value="Genomic_DNA"/>
</dbReference>
<evidence type="ECO:0000256" key="5">
    <source>
        <dbReference type="ARBA" id="ARBA00038359"/>
    </source>
</evidence>
<evidence type="ECO:0000256" key="7">
    <source>
        <dbReference type="SAM" id="Phobius"/>
    </source>
</evidence>
<evidence type="ECO:0000259" key="8">
    <source>
        <dbReference type="Pfam" id="PF20684"/>
    </source>
</evidence>
<dbReference type="AlphaFoldDB" id="A0AA40F874"/>
<sequence length="401" mass="43819">MSFSPPPSGPSFPGISGPGQFPAPTRPLTAAEFAALPHDDAGPRLVTAIWIMIAVSASFLGLRLYSKFLRHRGLWWDDWVLLGAWLCITAESGLLTYATTLGYGRHIYDLPFDLGVIDKTILTINVAGTLSLTAATWSKTSFGLTLLRLTEGWVRGLIWFIIVTINVAMGLSALFAWVRCTPVRKSWSPFEAGTCWEASVIVNYNIFSAAYSAAMDLALALLPWKLIWGLQMKKKEKIGVAVAMSCGVFRLTLISASITAIVKTTKIPKMLSMDTYDGVDLFIWGNAESCVTIIAASIPILRVFVRDATNTARRYYGATGAADTRGTATRHGYNLGSKNNTVVITSRPRTARDKEDDWSDKSIINEQRPPSGTGRMVESEVGVEYGGKKNLEYGMRVFPGA</sequence>
<dbReference type="GO" id="GO:0016020">
    <property type="term" value="C:membrane"/>
    <property type="evidence" value="ECO:0007669"/>
    <property type="project" value="UniProtKB-SubCell"/>
</dbReference>
<comment type="similarity">
    <text evidence="5">Belongs to the SAT4 family.</text>
</comment>
<feature type="domain" description="Rhodopsin" evidence="8">
    <location>
        <begin position="62"/>
        <end position="305"/>
    </location>
</feature>
<keyword evidence="2 7" id="KW-0812">Transmembrane</keyword>
<feature type="transmembrane region" description="Helical" evidence="7">
    <location>
        <begin position="206"/>
        <end position="226"/>
    </location>
</feature>
<gene>
    <name evidence="9" type="ORF">B0T18DRAFT_385127</name>
</gene>
<keyword evidence="3 7" id="KW-1133">Transmembrane helix</keyword>
<feature type="transmembrane region" description="Helical" evidence="7">
    <location>
        <begin position="238"/>
        <end position="262"/>
    </location>
</feature>
<evidence type="ECO:0000256" key="2">
    <source>
        <dbReference type="ARBA" id="ARBA00022692"/>
    </source>
</evidence>
<feature type="transmembrane region" description="Helical" evidence="7">
    <location>
        <begin position="282"/>
        <end position="305"/>
    </location>
</feature>
<feature type="region of interest" description="Disordered" evidence="6">
    <location>
        <begin position="347"/>
        <end position="376"/>
    </location>
</feature>
<feature type="transmembrane region" description="Helical" evidence="7">
    <location>
        <begin position="45"/>
        <end position="66"/>
    </location>
</feature>
<evidence type="ECO:0000256" key="3">
    <source>
        <dbReference type="ARBA" id="ARBA00022989"/>
    </source>
</evidence>
<dbReference type="Pfam" id="PF20684">
    <property type="entry name" value="Fung_rhodopsin"/>
    <property type="match status" value="1"/>
</dbReference>
<feature type="transmembrane region" description="Helical" evidence="7">
    <location>
        <begin position="78"/>
        <end position="100"/>
    </location>
</feature>
<dbReference type="InterPro" id="IPR049326">
    <property type="entry name" value="Rhodopsin_dom_fungi"/>
</dbReference>
<dbReference type="InterPro" id="IPR052337">
    <property type="entry name" value="SAT4-like"/>
</dbReference>
<accession>A0AA40F874</accession>
<protein>
    <recommendedName>
        <fullName evidence="8">Rhodopsin domain-containing protein</fullName>
    </recommendedName>
</protein>
<evidence type="ECO:0000256" key="6">
    <source>
        <dbReference type="SAM" id="MobiDB-lite"/>
    </source>
</evidence>
<keyword evidence="10" id="KW-1185">Reference proteome</keyword>
<comment type="caution">
    <text evidence="9">The sequence shown here is derived from an EMBL/GenBank/DDBJ whole genome shotgun (WGS) entry which is preliminary data.</text>
</comment>
<feature type="transmembrane region" description="Helical" evidence="7">
    <location>
        <begin position="120"/>
        <end position="137"/>
    </location>
</feature>
<dbReference type="Proteomes" id="UP001172155">
    <property type="component" value="Unassembled WGS sequence"/>
</dbReference>
<evidence type="ECO:0000256" key="4">
    <source>
        <dbReference type="ARBA" id="ARBA00023136"/>
    </source>
</evidence>
<name>A0AA40F874_9PEZI</name>
<dbReference type="PANTHER" id="PTHR33048">
    <property type="entry name" value="PTH11-LIKE INTEGRAL MEMBRANE PROTEIN (AFU_ORTHOLOGUE AFUA_5G11245)"/>
    <property type="match status" value="1"/>
</dbReference>
<evidence type="ECO:0000313" key="9">
    <source>
        <dbReference type="EMBL" id="KAK0752990.1"/>
    </source>
</evidence>
<proteinExistence type="inferred from homology"/>
<evidence type="ECO:0000256" key="1">
    <source>
        <dbReference type="ARBA" id="ARBA00004141"/>
    </source>
</evidence>
<comment type="subcellular location">
    <subcellularLocation>
        <location evidence="1">Membrane</location>
        <topology evidence="1">Multi-pass membrane protein</topology>
    </subcellularLocation>
</comment>